<accession>A0ABY4GAL9</accession>
<dbReference type="Pfam" id="PF19815">
    <property type="entry name" value="DUF6298"/>
    <property type="match status" value="1"/>
</dbReference>
<evidence type="ECO:0000313" key="2">
    <source>
        <dbReference type="EMBL" id="UOQ67949.1"/>
    </source>
</evidence>
<keyword evidence="3" id="KW-1185">Reference proteome</keyword>
<sequence>MESSADASNPKDEDHRWMAVVLDNVQDAWVRQVAFRRFAGSAVLAQETVRRLTVEDCISTEPVSEIGGERRNTFMTKGQQTLFQRLYAQSGYHDFAVGYCAAGPNAFVQCEAEDAYSFSGSIDSWAAGTLFDIVKEYGQALRFGNREQDGQGAGWAAANSVFWQCTAARVDCYQPPTAQNWAFGTWAQFAGNGHWEQSNEHIKPRSLYYAQLQDRLGPP</sequence>
<proteinExistence type="predicted"/>
<protein>
    <submittedName>
        <fullName evidence="2">DUF6298 domain-containing protein</fullName>
    </submittedName>
</protein>
<organism evidence="2 3">
    <name type="scientific">Hymenobacter volaticus</name>
    <dbReference type="NCBI Taxonomy" id="2932254"/>
    <lineage>
        <taxon>Bacteria</taxon>
        <taxon>Pseudomonadati</taxon>
        <taxon>Bacteroidota</taxon>
        <taxon>Cytophagia</taxon>
        <taxon>Cytophagales</taxon>
        <taxon>Hymenobacteraceae</taxon>
        <taxon>Hymenobacter</taxon>
    </lineage>
</organism>
<dbReference type="Proteomes" id="UP000830401">
    <property type="component" value="Chromosome"/>
</dbReference>
<dbReference type="RefSeq" id="WP_245124311.1">
    <property type="nucleotide sequence ID" value="NZ_CP095061.1"/>
</dbReference>
<dbReference type="EMBL" id="CP095061">
    <property type="protein sequence ID" value="UOQ67949.1"/>
    <property type="molecule type" value="Genomic_DNA"/>
</dbReference>
<dbReference type="InterPro" id="IPR046265">
    <property type="entry name" value="DUF6298"/>
</dbReference>
<evidence type="ECO:0000259" key="1">
    <source>
        <dbReference type="Pfam" id="PF19815"/>
    </source>
</evidence>
<gene>
    <name evidence="2" type="ORF">MUN86_08870</name>
</gene>
<reference evidence="2" key="1">
    <citation type="submission" date="2022-04" db="EMBL/GenBank/DDBJ databases">
        <title>Hymenobacter sp. isolated from the air.</title>
        <authorList>
            <person name="Won M."/>
            <person name="Lee C.-M."/>
            <person name="Woen H.-Y."/>
            <person name="Kwon S.-W."/>
        </authorList>
    </citation>
    <scope>NUCLEOTIDE SEQUENCE</scope>
    <source>
        <strain evidence="2">5420S-77</strain>
    </source>
</reference>
<evidence type="ECO:0000313" key="3">
    <source>
        <dbReference type="Proteomes" id="UP000830401"/>
    </source>
</evidence>
<feature type="domain" description="DUF6298" evidence="1">
    <location>
        <begin position="193"/>
        <end position="217"/>
    </location>
</feature>
<name>A0ABY4GAL9_9BACT</name>